<evidence type="ECO:0000313" key="2">
    <source>
        <dbReference type="Proteomes" id="UP000654075"/>
    </source>
</evidence>
<protein>
    <submittedName>
        <fullName evidence="1">Uncharacterized protein</fullName>
    </submittedName>
</protein>
<keyword evidence="2" id="KW-1185">Reference proteome</keyword>
<organism evidence="1 2">
    <name type="scientific">Polarella glacialis</name>
    <name type="common">Dinoflagellate</name>
    <dbReference type="NCBI Taxonomy" id="89957"/>
    <lineage>
        <taxon>Eukaryota</taxon>
        <taxon>Sar</taxon>
        <taxon>Alveolata</taxon>
        <taxon>Dinophyceae</taxon>
        <taxon>Suessiales</taxon>
        <taxon>Suessiaceae</taxon>
        <taxon>Polarella</taxon>
    </lineage>
</organism>
<dbReference type="AlphaFoldDB" id="A0A813EY26"/>
<sequence length="66" mass="7350">QQQQQQQQQQWGVGHYCATRPLQERQLSVPAVCAHPTLRALGTTLRIPKTALLGDNILTRALCTTL</sequence>
<proteinExistence type="predicted"/>
<gene>
    <name evidence="1" type="ORF">PGLA1383_LOCUS23786</name>
</gene>
<reference evidence="1" key="1">
    <citation type="submission" date="2021-02" db="EMBL/GenBank/DDBJ databases">
        <authorList>
            <person name="Dougan E. K."/>
            <person name="Rhodes N."/>
            <person name="Thang M."/>
            <person name="Chan C."/>
        </authorList>
    </citation>
    <scope>NUCLEOTIDE SEQUENCE</scope>
</reference>
<comment type="caution">
    <text evidence="1">The sequence shown here is derived from an EMBL/GenBank/DDBJ whole genome shotgun (WGS) entry which is preliminary data.</text>
</comment>
<accession>A0A813EY26</accession>
<dbReference type="EMBL" id="CAJNNV010018169">
    <property type="protein sequence ID" value="CAE8605680.1"/>
    <property type="molecule type" value="Genomic_DNA"/>
</dbReference>
<name>A0A813EY26_POLGL</name>
<evidence type="ECO:0000313" key="1">
    <source>
        <dbReference type="EMBL" id="CAE8605680.1"/>
    </source>
</evidence>
<dbReference type="Proteomes" id="UP000654075">
    <property type="component" value="Unassembled WGS sequence"/>
</dbReference>
<feature type="non-terminal residue" evidence="1">
    <location>
        <position position="1"/>
    </location>
</feature>